<feature type="transmembrane region" description="Helical" evidence="1">
    <location>
        <begin position="337"/>
        <end position="356"/>
    </location>
</feature>
<dbReference type="Gene3D" id="3.30.70.1320">
    <property type="entry name" value="Multidrug efflux transporter AcrB pore domain like"/>
    <property type="match status" value="1"/>
</dbReference>
<feature type="transmembrane region" description="Helical" evidence="1">
    <location>
        <begin position="883"/>
        <end position="902"/>
    </location>
</feature>
<feature type="transmembrane region" description="Helical" evidence="1">
    <location>
        <begin position="12"/>
        <end position="34"/>
    </location>
</feature>
<keyword evidence="1" id="KW-1133">Transmembrane helix</keyword>
<keyword evidence="1" id="KW-0472">Membrane</keyword>
<dbReference type="SUPFAM" id="SSF82693">
    <property type="entry name" value="Multidrug efflux transporter AcrB pore domain, PN1, PN2, PC1 and PC2 subdomains"/>
    <property type="match status" value="2"/>
</dbReference>
<dbReference type="Gene3D" id="3.30.70.1440">
    <property type="entry name" value="Multidrug efflux transporter AcrB pore domain"/>
    <property type="match status" value="1"/>
</dbReference>
<organism evidence="2 3">
    <name type="scientific">Thalassolituus maritimus</name>
    <dbReference type="NCBI Taxonomy" id="484498"/>
    <lineage>
        <taxon>Bacteria</taxon>
        <taxon>Pseudomonadati</taxon>
        <taxon>Pseudomonadota</taxon>
        <taxon>Gammaproteobacteria</taxon>
        <taxon>Oceanospirillales</taxon>
        <taxon>Oceanospirillaceae</taxon>
        <taxon>Thalassolituus</taxon>
    </lineage>
</organism>
<dbReference type="SUPFAM" id="SSF82714">
    <property type="entry name" value="Multidrug efflux transporter AcrB TolC docking domain, DN and DC subdomains"/>
    <property type="match status" value="2"/>
</dbReference>
<reference evidence="2 3" key="1">
    <citation type="submission" date="2024-04" db="EMBL/GenBank/DDBJ databases">
        <title>Draft genome sequence of Thalassolituus maritimus NBRC 116585.</title>
        <authorList>
            <person name="Miyakawa T."/>
            <person name="Kusuya Y."/>
            <person name="Miura T."/>
        </authorList>
    </citation>
    <scope>NUCLEOTIDE SEQUENCE [LARGE SCALE GENOMIC DNA]</scope>
    <source>
        <strain evidence="2 3">5NW40-0001</strain>
    </source>
</reference>
<dbReference type="PRINTS" id="PR00702">
    <property type="entry name" value="ACRIFLAVINRP"/>
</dbReference>
<feature type="transmembrane region" description="Helical" evidence="1">
    <location>
        <begin position="435"/>
        <end position="456"/>
    </location>
</feature>
<evidence type="ECO:0000256" key="1">
    <source>
        <dbReference type="SAM" id="Phobius"/>
    </source>
</evidence>
<dbReference type="PANTHER" id="PTHR32063">
    <property type="match status" value="1"/>
</dbReference>
<evidence type="ECO:0000313" key="3">
    <source>
        <dbReference type="Proteomes" id="UP001481413"/>
    </source>
</evidence>
<feature type="transmembrane region" description="Helical" evidence="1">
    <location>
        <begin position="1012"/>
        <end position="1035"/>
    </location>
</feature>
<gene>
    <name evidence="2" type="ORF">NBRC116585_23040</name>
</gene>
<accession>A0ABQ0A1A3</accession>
<feature type="transmembrane region" description="Helical" evidence="1">
    <location>
        <begin position="909"/>
        <end position="928"/>
    </location>
</feature>
<feature type="transmembrane region" description="Helical" evidence="1">
    <location>
        <begin position="543"/>
        <end position="561"/>
    </location>
</feature>
<dbReference type="SUPFAM" id="SSF82866">
    <property type="entry name" value="Multidrug efflux transporter AcrB transmembrane domain"/>
    <property type="match status" value="2"/>
</dbReference>
<dbReference type="Gene3D" id="1.20.1640.10">
    <property type="entry name" value="Multidrug efflux transporter AcrB transmembrane domain"/>
    <property type="match status" value="2"/>
</dbReference>
<proteinExistence type="predicted"/>
<feature type="transmembrane region" description="Helical" evidence="1">
    <location>
        <begin position="981"/>
        <end position="1000"/>
    </location>
</feature>
<dbReference type="InterPro" id="IPR001036">
    <property type="entry name" value="Acrflvin-R"/>
</dbReference>
<feature type="transmembrane region" description="Helical" evidence="1">
    <location>
        <begin position="940"/>
        <end position="960"/>
    </location>
</feature>
<keyword evidence="3" id="KW-1185">Reference proteome</keyword>
<keyword evidence="1" id="KW-0812">Transmembrane</keyword>
<dbReference type="Pfam" id="PF00873">
    <property type="entry name" value="ACR_tran"/>
    <property type="match status" value="1"/>
</dbReference>
<feature type="transmembrane region" description="Helical" evidence="1">
    <location>
        <begin position="394"/>
        <end position="414"/>
    </location>
</feature>
<dbReference type="InterPro" id="IPR027463">
    <property type="entry name" value="AcrB_DN_DC_subdom"/>
</dbReference>
<comment type="caution">
    <text evidence="2">The sequence shown here is derived from an EMBL/GenBank/DDBJ whole genome shotgun (WGS) entry which is preliminary data.</text>
</comment>
<protein>
    <submittedName>
        <fullName evidence="2">Efflux RND transporter permease subunit</fullName>
    </submittedName>
</protein>
<sequence length="1066" mass="114368">MANEAQARGIIPWFTANPVAANLLMIMVIVAGLLTAGQLRKEAFPASEPDTITVSVTYLSGSAQQSEEGVAIKIEEALEGVTGIKTITSSSNSSGVTITVERQSDYDLDALLTDVKNKVDSVSNLPSTAEKAVVEKGERESDAITLQLYGNADRQTLQQLGRQLKADLLAESDISRVSFSGWVDPVMAIEIRDAALQAYGLSLTDVQDAINQSSSTSSTAILRHERLYLQVQASQQAYYATQFAQIPLVSTNGQGVVRLGDVAEIRDTFDDTTPVLSRFNGENSLALKVVSTGTDDVVRTVTAVHQVIEEWQADGKLPAGVSLTSWSDSSENITSRLSLLGENAVMGIVLVFLLLAVFLNLKVAFWVAMGLPFIFFGTLFFMGDGFTGLSLNEFTTFGFIMALGIVVDDAVVVGESVYTTREKYGDTLGNTIRGTMAVAIPTLFGVFTTVAAFAALSQTSGMLGQLYAQFAVVVTICLLLSVVESKLILPAHLAHLKTHRDGEKRNLLSRGWQSLQNGADRLLARFNEKVYTPAIEHAIRLRYAVLLIGVGVFALVISMPFNGTVRISFFPDVPAETITASLTMQQDVSYGLTHKGLSQLEENAFRVAHELTGSNGVIDGVSGADSGDIGIANLQVISEADQSGSVTVELTEDAPYTLAEFTRRWRESTTEPEGARTLSIQSRRGMVDALRIELRSSDDDVLSQAGGALKTQLQAIAAISGIEDNLTPTMPQLNLALTEQGKALGMTTDELASQVYQAFSGQVAQRYQRGSDEVEVKVRYPESARGSIADVLNANVRTPTGEVVPVSSVATATYGFARDSITRIDGKRAVYITADVDKDTTSVTELVARLKATAAADLEAQYPGLDIHFAGEAEQQQETSSSMATMFLLAMLAIYALLAIPLKSYIQPVIIMTAIPFGIVGAILGHWLNDLSLSILSLNGVIALSGVVVNDSLLLVSQYNEEVKNTKDHRQAMITACTGRLRPVLLTSATTFAGLMPLLGETSTQAQFLIPAAVSLAYGIVFATVITLILIPALVKIQEDIARLLQRWVKGSSAIEPTDNTEGAEA</sequence>
<dbReference type="Gene3D" id="3.30.70.1430">
    <property type="entry name" value="Multidrug efflux transporter AcrB pore domain"/>
    <property type="match status" value="2"/>
</dbReference>
<dbReference type="PANTHER" id="PTHR32063:SF33">
    <property type="entry name" value="RND SUPERFAMILY EFFLUX PUMP PERMEASE COMPONENT"/>
    <property type="match status" value="1"/>
</dbReference>
<dbReference type="EMBL" id="BAABWH010000006">
    <property type="protein sequence ID" value="GAA6146186.1"/>
    <property type="molecule type" value="Genomic_DNA"/>
</dbReference>
<dbReference type="Proteomes" id="UP001481413">
    <property type="component" value="Unassembled WGS sequence"/>
</dbReference>
<evidence type="ECO:0000313" key="2">
    <source>
        <dbReference type="EMBL" id="GAA6146186.1"/>
    </source>
</evidence>
<name>A0ABQ0A1A3_9GAMM</name>
<dbReference type="Gene3D" id="3.30.2090.10">
    <property type="entry name" value="Multidrug efflux transporter AcrB TolC docking domain, DN and DC subdomains"/>
    <property type="match status" value="2"/>
</dbReference>
<dbReference type="RefSeq" id="WP_353295377.1">
    <property type="nucleotide sequence ID" value="NZ_BAABWH010000006.1"/>
</dbReference>
<feature type="transmembrane region" description="Helical" evidence="1">
    <location>
        <begin position="363"/>
        <end position="382"/>
    </location>
</feature>
<feature type="transmembrane region" description="Helical" evidence="1">
    <location>
        <begin position="462"/>
        <end position="483"/>
    </location>
</feature>